<dbReference type="GO" id="GO:0003824">
    <property type="term" value="F:catalytic activity"/>
    <property type="evidence" value="ECO:0007669"/>
    <property type="project" value="UniProtKB-ARBA"/>
</dbReference>
<dbReference type="Gene3D" id="3.30.450.350">
    <property type="entry name" value="CHASE domain"/>
    <property type="match status" value="1"/>
</dbReference>
<evidence type="ECO:0000313" key="9">
    <source>
        <dbReference type="EMBL" id="MQY52225.1"/>
    </source>
</evidence>
<feature type="transmembrane region" description="Helical" evidence="6">
    <location>
        <begin position="29"/>
        <end position="48"/>
    </location>
</feature>
<dbReference type="InterPro" id="IPR042240">
    <property type="entry name" value="CHASE_sf"/>
</dbReference>
<dbReference type="InterPro" id="IPR029787">
    <property type="entry name" value="Nucleotide_cyclase"/>
</dbReference>
<evidence type="ECO:0000259" key="7">
    <source>
        <dbReference type="PROSITE" id="PS50839"/>
    </source>
</evidence>
<dbReference type="GO" id="GO:0016020">
    <property type="term" value="C:membrane"/>
    <property type="evidence" value="ECO:0007669"/>
    <property type="project" value="UniProtKB-SubCell"/>
</dbReference>
<name>A0A6L5JY18_RHOTE</name>
<dbReference type="PROSITE" id="PS50839">
    <property type="entry name" value="CHASE"/>
    <property type="match status" value="1"/>
</dbReference>
<feature type="compositionally biased region" description="Low complexity" evidence="5">
    <location>
        <begin position="524"/>
        <end position="533"/>
    </location>
</feature>
<evidence type="ECO:0000256" key="6">
    <source>
        <dbReference type="SAM" id="Phobius"/>
    </source>
</evidence>
<dbReference type="AlphaFoldDB" id="A0A6L5JY18"/>
<dbReference type="Proteomes" id="UP000480275">
    <property type="component" value="Unassembled WGS sequence"/>
</dbReference>
<dbReference type="CDD" id="cd01949">
    <property type="entry name" value="GGDEF"/>
    <property type="match status" value="1"/>
</dbReference>
<dbReference type="PANTHER" id="PTHR46663">
    <property type="entry name" value="DIGUANYLATE CYCLASE DGCT-RELATED"/>
    <property type="match status" value="1"/>
</dbReference>
<gene>
    <name evidence="9" type="ORF">GHK24_10610</name>
</gene>
<evidence type="ECO:0000256" key="5">
    <source>
        <dbReference type="SAM" id="MobiDB-lite"/>
    </source>
</evidence>
<accession>A0A6L5JY18</accession>
<sequence>MTPMKHRAPRPLHRQHLPLALQRGRGRHYALALTLWAVATFLAFAFILQSNVSRLTREFNDYGETLQTRLRDKLRANEAVLYGFASFLGARNEVDLSAATHYANSVLSRYPHIYALEVVRRVGADDLGRFVAAQRRGGQPEFALHECRADGNCDERAMGKRPTYYPIVLVAPETALSKGMLGLDLATRPQAFKGLLQSEQQGVAVSSNAFRLIEGDLAYLMLRPVVHPGEARTADTYAMMVVRAIDLVPPPSALHGNVRHTILHQGEEDGKPTTVALLNTDAEASDAIDAWVLPHLRFERSLEGFSQPLYLNLERQLRLRDLDFSTLLLAALTSALALALVFLYQRAQVRQQRAIEFLALHDSLTGLPNRHVLHGHLEKSVALAQRRHSRLAVLFIDLDHFKPINDRFGHPAGDAVLRQAASRLHHCIRDCDVAARLGGDEFVVLLTDVRSAEDAIHVAEKISAELTAPYTFGEDDIPVGASIGVAVFPDDGDSADAILQAADQAMYATKTGGRNGFGRYRAVASPSPDPASATEAETSLVANAG</sequence>
<reference evidence="9 10" key="1">
    <citation type="submission" date="2019-10" db="EMBL/GenBank/DDBJ databases">
        <title>Whole-genome sequence of the purple nonsulfur photosynthetic bacterium Rhodocyclus tenuis.</title>
        <authorList>
            <person name="Kyndt J.A."/>
            <person name="Meyer T.E."/>
        </authorList>
    </citation>
    <scope>NUCLEOTIDE SEQUENCE [LARGE SCALE GENOMIC DNA]</scope>
    <source>
        <strain evidence="9 10">DSM 110</strain>
    </source>
</reference>
<protein>
    <submittedName>
        <fullName evidence="9">Diguanylate cyclase</fullName>
    </submittedName>
</protein>
<evidence type="ECO:0000256" key="4">
    <source>
        <dbReference type="ARBA" id="ARBA00023136"/>
    </source>
</evidence>
<keyword evidence="2 6" id="KW-0812">Transmembrane</keyword>
<dbReference type="SUPFAM" id="SSF55073">
    <property type="entry name" value="Nucleotide cyclase"/>
    <property type="match status" value="1"/>
</dbReference>
<dbReference type="SMART" id="SM01079">
    <property type="entry name" value="CHASE"/>
    <property type="match status" value="1"/>
</dbReference>
<proteinExistence type="predicted"/>
<organism evidence="9 10">
    <name type="scientific">Rhodocyclus tenuis</name>
    <name type="common">Rhodospirillum tenue</name>
    <dbReference type="NCBI Taxonomy" id="1066"/>
    <lineage>
        <taxon>Bacteria</taxon>
        <taxon>Pseudomonadati</taxon>
        <taxon>Pseudomonadota</taxon>
        <taxon>Betaproteobacteria</taxon>
        <taxon>Rhodocyclales</taxon>
        <taxon>Rhodocyclaceae</taxon>
        <taxon>Rhodocyclus</taxon>
    </lineage>
</organism>
<dbReference type="EMBL" id="WIXJ01000007">
    <property type="protein sequence ID" value="MQY52225.1"/>
    <property type="molecule type" value="Genomic_DNA"/>
</dbReference>
<dbReference type="Pfam" id="PF03924">
    <property type="entry name" value="CHASE"/>
    <property type="match status" value="1"/>
</dbReference>
<feature type="compositionally biased region" description="Polar residues" evidence="5">
    <location>
        <begin position="535"/>
        <end position="545"/>
    </location>
</feature>
<evidence type="ECO:0000256" key="1">
    <source>
        <dbReference type="ARBA" id="ARBA00004370"/>
    </source>
</evidence>
<dbReference type="InterPro" id="IPR006189">
    <property type="entry name" value="CHASE_dom"/>
</dbReference>
<feature type="domain" description="CHASE" evidence="7">
    <location>
        <begin position="162"/>
        <end position="225"/>
    </location>
</feature>
<feature type="domain" description="GGDEF" evidence="8">
    <location>
        <begin position="389"/>
        <end position="522"/>
    </location>
</feature>
<comment type="caution">
    <text evidence="9">The sequence shown here is derived from an EMBL/GenBank/DDBJ whole genome shotgun (WGS) entry which is preliminary data.</text>
</comment>
<dbReference type="InterPro" id="IPR043128">
    <property type="entry name" value="Rev_trsase/Diguanyl_cyclase"/>
</dbReference>
<evidence type="ECO:0000256" key="2">
    <source>
        <dbReference type="ARBA" id="ARBA00022692"/>
    </source>
</evidence>
<dbReference type="Pfam" id="PF00990">
    <property type="entry name" value="GGDEF"/>
    <property type="match status" value="1"/>
</dbReference>
<dbReference type="InterPro" id="IPR052163">
    <property type="entry name" value="DGC-Regulatory_Protein"/>
</dbReference>
<keyword evidence="3 6" id="KW-1133">Transmembrane helix</keyword>
<dbReference type="PROSITE" id="PS50887">
    <property type="entry name" value="GGDEF"/>
    <property type="match status" value="1"/>
</dbReference>
<keyword evidence="4 6" id="KW-0472">Membrane</keyword>
<evidence type="ECO:0000256" key="3">
    <source>
        <dbReference type="ARBA" id="ARBA00022989"/>
    </source>
</evidence>
<dbReference type="OrthoDB" id="9813903at2"/>
<feature type="transmembrane region" description="Helical" evidence="6">
    <location>
        <begin position="324"/>
        <end position="344"/>
    </location>
</feature>
<comment type="subcellular location">
    <subcellularLocation>
        <location evidence="1">Membrane</location>
    </subcellularLocation>
</comment>
<dbReference type="InterPro" id="IPR000160">
    <property type="entry name" value="GGDEF_dom"/>
</dbReference>
<dbReference type="GO" id="GO:0007165">
    <property type="term" value="P:signal transduction"/>
    <property type="evidence" value="ECO:0007669"/>
    <property type="project" value="UniProtKB-ARBA"/>
</dbReference>
<dbReference type="FunFam" id="3.30.70.270:FF:000001">
    <property type="entry name" value="Diguanylate cyclase domain protein"/>
    <property type="match status" value="1"/>
</dbReference>
<feature type="region of interest" description="Disordered" evidence="5">
    <location>
        <begin position="524"/>
        <end position="545"/>
    </location>
</feature>
<dbReference type="Gene3D" id="3.30.70.270">
    <property type="match status" value="1"/>
</dbReference>
<dbReference type="SMART" id="SM00267">
    <property type="entry name" value="GGDEF"/>
    <property type="match status" value="1"/>
</dbReference>
<evidence type="ECO:0000259" key="8">
    <source>
        <dbReference type="PROSITE" id="PS50887"/>
    </source>
</evidence>
<dbReference type="NCBIfam" id="TIGR00254">
    <property type="entry name" value="GGDEF"/>
    <property type="match status" value="1"/>
</dbReference>
<dbReference type="PANTHER" id="PTHR46663:SF2">
    <property type="entry name" value="GGDEF DOMAIN-CONTAINING PROTEIN"/>
    <property type="match status" value="1"/>
</dbReference>
<evidence type="ECO:0000313" key="10">
    <source>
        <dbReference type="Proteomes" id="UP000480275"/>
    </source>
</evidence>